<comment type="caution">
    <text evidence="1">The sequence shown here is derived from an EMBL/GenBank/DDBJ whole genome shotgun (WGS) entry which is preliminary data.</text>
</comment>
<evidence type="ECO:0000313" key="2">
    <source>
        <dbReference type="Proteomes" id="UP000719412"/>
    </source>
</evidence>
<reference evidence="1" key="1">
    <citation type="journal article" date="2020" name="J Insects Food Feed">
        <title>The yellow mealworm (Tenebrio molitor) genome: a resource for the emerging insects as food and feed industry.</title>
        <authorList>
            <person name="Eriksson T."/>
            <person name="Andere A."/>
            <person name="Kelstrup H."/>
            <person name="Emery V."/>
            <person name="Picard C."/>
        </authorList>
    </citation>
    <scope>NUCLEOTIDE SEQUENCE</scope>
    <source>
        <strain evidence="1">Stoneville</strain>
        <tissue evidence="1">Whole head</tissue>
    </source>
</reference>
<evidence type="ECO:0000313" key="1">
    <source>
        <dbReference type="EMBL" id="KAH0821265.1"/>
    </source>
</evidence>
<dbReference type="Proteomes" id="UP000719412">
    <property type="component" value="Unassembled WGS sequence"/>
</dbReference>
<dbReference type="AlphaFoldDB" id="A0A8J6HV17"/>
<organism evidence="1 2">
    <name type="scientific">Tenebrio molitor</name>
    <name type="common">Yellow mealworm beetle</name>
    <dbReference type="NCBI Taxonomy" id="7067"/>
    <lineage>
        <taxon>Eukaryota</taxon>
        <taxon>Metazoa</taxon>
        <taxon>Ecdysozoa</taxon>
        <taxon>Arthropoda</taxon>
        <taxon>Hexapoda</taxon>
        <taxon>Insecta</taxon>
        <taxon>Pterygota</taxon>
        <taxon>Neoptera</taxon>
        <taxon>Endopterygota</taxon>
        <taxon>Coleoptera</taxon>
        <taxon>Polyphaga</taxon>
        <taxon>Cucujiformia</taxon>
        <taxon>Tenebrionidae</taxon>
        <taxon>Tenebrio</taxon>
    </lineage>
</organism>
<name>A0A8J6HV17_TENMO</name>
<accession>A0A8J6HV17</accession>
<proteinExistence type="predicted"/>
<gene>
    <name evidence="1" type="ORF">GEV33_001526</name>
</gene>
<keyword evidence="2" id="KW-1185">Reference proteome</keyword>
<sequence length="40" mass="4112">MKGGVPPSAVGDYGDSFGGAVSREVAGRFRQRRDLSVDGG</sequence>
<reference evidence="1" key="2">
    <citation type="submission" date="2021-08" db="EMBL/GenBank/DDBJ databases">
        <authorList>
            <person name="Eriksson T."/>
        </authorList>
    </citation>
    <scope>NUCLEOTIDE SEQUENCE</scope>
    <source>
        <strain evidence="1">Stoneville</strain>
        <tissue evidence="1">Whole head</tissue>
    </source>
</reference>
<protein>
    <submittedName>
        <fullName evidence="1">Uncharacterized protein</fullName>
    </submittedName>
</protein>
<dbReference type="EMBL" id="JABDTM020008637">
    <property type="protein sequence ID" value="KAH0821265.1"/>
    <property type="molecule type" value="Genomic_DNA"/>
</dbReference>